<reference evidence="5 6" key="1">
    <citation type="submission" date="2021-03" db="EMBL/GenBank/DDBJ databases">
        <title>Genomic Encyclopedia of Type Strains, Phase IV (KMG-IV): sequencing the most valuable type-strain genomes for metagenomic binning, comparative biology and taxonomic classification.</title>
        <authorList>
            <person name="Goeker M."/>
        </authorList>
    </citation>
    <scope>NUCLEOTIDE SEQUENCE [LARGE SCALE GENOMIC DNA]</scope>
    <source>
        <strain evidence="5 6">DSM 21085</strain>
    </source>
</reference>
<organism evidence="5 6">
    <name type="scientific">Virgibacillus litoralis</name>
    <dbReference type="NCBI Taxonomy" id="578221"/>
    <lineage>
        <taxon>Bacteria</taxon>
        <taxon>Bacillati</taxon>
        <taxon>Bacillota</taxon>
        <taxon>Bacilli</taxon>
        <taxon>Bacillales</taxon>
        <taxon>Bacillaceae</taxon>
        <taxon>Virgibacillus</taxon>
    </lineage>
</organism>
<evidence type="ECO:0000256" key="3">
    <source>
        <dbReference type="SAM" id="MobiDB-lite"/>
    </source>
</evidence>
<protein>
    <recommendedName>
        <fullName evidence="4">Core-binding (CB) domain-containing protein</fullName>
    </recommendedName>
</protein>
<evidence type="ECO:0000313" key="6">
    <source>
        <dbReference type="Proteomes" id="UP001519328"/>
    </source>
</evidence>
<evidence type="ECO:0000313" key="5">
    <source>
        <dbReference type="EMBL" id="MBP1948482.1"/>
    </source>
</evidence>
<comment type="caution">
    <text evidence="5">The sequence shown here is derived from an EMBL/GenBank/DDBJ whole genome shotgun (WGS) entry which is preliminary data.</text>
</comment>
<dbReference type="SUPFAM" id="SSF56349">
    <property type="entry name" value="DNA breaking-rejoining enzymes"/>
    <property type="match status" value="1"/>
</dbReference>
<sequence>MHCSKTKTKNGQVRWVCVEDSPRDSATGKRKQITRRGKTQKEAKKRVETAIKDELETGINHKETKDMTFDKLADEWLEMYKLTGVKKSTINTRKVELKALNDHIAKAQVSKIDHFMYQKVINDIAVERTENYVRGVNVCANMVFKFGVKSKIIKLQM</sequence>
<accession>A0ABS4HDG3</accession>
<feature type="region of interest" description="Disordered" evidence="3">
    <location>
        <begin position="21"/>
        <end position="44"/>
    </location>
</feature>
<dbReference type="Pfam" id="PF14659">
    <property type="entry name" value="Phage_int_SAM_3"/>
    <property type="match status" value="1"/>
</dbReference>
<dbReference type="RefSeq" id="WP_245251166.1">
    <property type="nucleotide sequence ID" value="NZ_JAGGKK010000006.1"/>
</dbReference>
<dbReference type="InterPro" id="IPR010998">
    <property type="entry name" value="Integrase_recombinase_N"/>
</dbReference>
<feature type="domain" description="Core-binding (CB)" evidence="4">
    <location>
        <begin position="67"/>
        <end position="148"/>
    </location>
</feature>
<feature type="compositionally biased region" description="Basic residues" evidence="3">
    <location>
        <begin position="28"/>
        <end position="38"/>
    </location>
</feature>
<dbReference type="InterPro" id="IPR011010">
    <property type="entry name" value="DNA_brk_join_enz"/>
</dbReference>
<name>A0ABS4HDG3_9BACI</name>
<dbReference type="InterPro" id="IPR028259">
    <property type="entry name" value="AP2-like_int_N"/>
</dbReference>
<keyword evidence="1 2" id="KW-0238">DNA-binding</keyword>
<gene>
    <name evidence="5" type="ORF">J2Z82_001418</name>
</gene>
<proteinExistence type="predicted"/>
<dbReference type="PROSITE" id="PS51900">
    <property type="entry name" value="CB"/>
    <property type="match status" value="1"/>
</dbReference>
<dbReference type="EMBL" id="JAGGKK010000006">
    <property type="protein sequence ID" value="MBP1948482.1"/>
    <property type="molecule type" value="Genomic_DNA"/>
</dbReference>
<evidence type="ECO:0000256" key="1">
    <source>
        <dbReference type="ARBA" id="ARBA00023125"/>
    </source>
</evidence>
<keyword evidence="6" id="KW-1185">Reference proteome</keyword>
<dbReference type="Gene3D" id="1.10.150.130">
    <property type="match status" value="1"/>
</dbReference>
<dbReference type="Pfam" id="PF14657">
    <property type="entry name" value="Arm-DNA-bind_4"/>
    <property type="match status" value="1"/>
</dbReference>
<dbReference type="InterPro" id="IPR044068">
    <property type="entry name" value="CB"/>
</dbReference>
<dbReference type="Proteomes" id="UP001519328">
    <property type="component" value="Unassembled WGS sequence"/>
</dbReference>
<evidence type="ECO:0000256" key="2">
    <source>
        <dbReference type="PROSITE-ProRule" id="PRU01248"/>
    </source>
</evidence>
<evidence type="ECO:0000259" key="4">
    <source>
        <dbReference type="PROSITE" id="PS51900"/>
    </source>
</evidence>
<dbReference type="InterPro" id="IPR004107">
    <property type="entry name" value="Integrase_SAM-like_N"/>
</dbReference>